<protein>
    <submittedName>
        <fullName evidence="2">Uncharacterized protein</fullName>
    </submittedName>
</protein>
<feature type="non-terminal residue" evidence="2">
    <location>
        <position position="1"/>
    </location>
</feature>
<sequence length="117" mass="13393">GSKIPKPANDKKGKFGTKLIVEYSLLRQRISDLLDAKIEVTKIMDIVKSSRSLIFKVPQMKKDGKDLSRKKRSGGHNLKRNSEFLGDLKKVKEDPTKSMNRLSNEFDVDEGEIRRTF</sequence>
<name>A0A0K2ULS8_LEPSM</name>
<proteinExistence type="predicted"/>
<feature type="compositionally biased region" description="Basic and acidic residues" evidence="1">
    <location>
        <begin position="80"/>
        <end position="90"/>
    </location>
</feature>
<dbReference type="EMBL" id="HACA01021471">
    <property type="protein sequence ID" value="CDW38832.1"/>
    <property type="molecule type" value="Transcribed_RNA"/>
</dbReference>
<evidence type="ECO:0000256" key="1">
    <source>
        <dbReference type="SAM" id="MobiDB-lite"/>
    </source>
</evidence>
<feature type="compositionally biased region" description="Basic residues" evidence="1">
    <location>
        <begin position="68"/>
        <end position="79"/>
    </location>
</feature>
<organism evidence="2">
    <name type="scientific">Lepeophtheirus salmonis</name>
    <name type="common">Salmon louse</name>
    <name type="synonym">Caligus salmonis</name>
    <dbReference type="NCBI Taxonomy" id="72036"/>
    <lineage>
        <taxon>Eukaryota</taxon>
        <taxon>Metazoa</taxon>
        <taxon>Ecdysozoa</taxon>
        <taxon>Arthropoda</taxon>
        <taxon>Crustacea</taxon>
        <taxon>Multicrustacea</taxon>
        <taxon>Hexanauplia</taxon>
        <taxon>Copepoda</taxon>
        <taxon>Siphonostomatoida</taxon>
        <taxon>Caligidae</taxon>
        <taxon>Lepeophtheirus</taxon>
    </lineage>
</organism>
<evidence type="ECO:0000313" key="2">
    <source>
        <dbReference type="EMBL" id="CDW38832.1"/>
    </source>
</evidence>
<reference evidence="2" key="1">
    <citation type="submission" date="2014-05" db="EMBL/GenBank/DDBJ databases">
        <authorList>
            <person name="Chronopoulou M."/>
        </authorList>
    </citation>
    <scope>NUCLEOTIDE SEQUENCE</scope>
    <source>
        <tissue evidence="2">Whole organism</tissue>
    </source>
</reference>
<dbReference type="AlphaFoldDB" id="A0A0K2ULS8"/>
<accession>A0A0K2ULS8</accession>
<feature type="region of interest" description="Disordered" evidence="1">
    <location>
        <begin position="62"/>
        <end position="90"/>
    </location>
</feature>